<dbReference type="Proteomes" id="UP001152798">
    <property type="component" value="Chromosome 4"/>
</dbReference>
<keyword evidence="1" id="KW-1133">Transmembrane helix</keyword>
<keyword evidence="1" id="KW-0812">Transmembrane</keyword>
<dbReference type="OrthoDB" id="10364233at2759"/>
<reference evidence="2" key="1">
    <citation type="submission" date="2022-01" db="EMBL/GenBank/DDBJ databases">
        <authorList>
            <person name="King R."/>
        </authorList>
    </citation>
    <scope>NUCLEOTIDE SEQUENCE</scope>
</reference>
<keyword evidence="1" id="KW-0472">Membrane</keyword>
<evidence type="ECO:0000313" key="3">
    <source>
        <dbReference type="Proteomes" id="UP001152798"/>
    </source>
</evidence>
<dbReference type="EMBL" id="OV725080">
    <property type="protein sequence ID" value="CAH1398770.1"/>
    <property type="molecule type" value="Genomic_DNA"/>
</dbReference>
<evidence type="ECO:0000256" key="1">
    <source>
        <dbReference type="SAM" id="Phobius"/>
    </source>
</evidence>
<keyword evidence="3" id="KW-1185">Reference proteome</keyword>
<dbReference type="AlphaFoldDB" id="A0A9P0MN63"/>
<protein>
    <submittedName>
        <fullName evidence="2">Uncharacterized protein</fullName>
    </submittedName>
</protein>
<accession>A0A9P0MN63</accession>
<proteinExistence type="predicted"/>
<feature type="transmembrane region" description="Helical" evidence="1">
    <location>
        <begin position="119"/>
        <end position="142"/>
    </location>
</feature>
<evidence type="ECO:0000313" key="2">
    <source>
        <dbReference type="EMBL" id="CAH1398770.1"/>
    </source>
</evidence>
<name>A0A9P0MN63_NEZVI</name>
<organism evidence="2 3">
    <name type="scientific">Nezara viridula</name>
    <name type="common">Southern green stink bug</name>
    <name type="synonym">Cimex viridulus</name>
    <dbReference type="NCBI Taxonomy" id="85310"/>
    <lineage>
        <taxon>Eukaryota</taxon>
        <taxon>Metazoa</taxon>
        <taxon>Ecdysozoa</taxon>
        <taxon>Arthropoda</taxon>
        <taxon>Hexapoda</taxon>
        <taxon>Insecta</taxon>
        <taxon>Pterygota</taxon>
        <taxon>Neoptera</taxon>
        <taxon>Paraneoptera</taxon>
        <taxon>Hemiptera</taxon>
        <taxon>Heteroptera</taxon>
        <taxon>Panheteroptera</taxon>
        <taxon>Pentatomomorpha</taxon>
        <taxon>Pentatomoidea</taxon>
        <taxon>Pentatomidae</taxon>
        <taxon>Pentatominae</taxon>
        <taxon>Nezara</taxon>
    </lineage>
</organism>
<gene>
    <name evidence="2" type="ORF">NEZAVI_LOCUS8361</name>
</gene>
<sequence>MLSKFSMSQVSFARAYFANKCDSMQSIPLLKKIANRQPTFTRRRLFRFHENDPVIPSWETLKYVVLKEIRRLDWNSVLFDMMTLQLSILVGVSLPIVIYVLSAWSLLFSLQDNLQGPLLAVSVLVLATLSYLFILQYLTLWIRGKLLQFSFG</sequence>
<feature type="transmembrane region" description="Helical" evidence="1">
    <location>
        <begin position="86"/>
        <end position="107"/>
    </location>
</feature>